<accession>A0AAQ3ASU9</accession>
<evidence type="ECO:0000313" key="1">
    <source>
        <dbReference type="EMBL" id="WDC81165.1"/>
    </source>
</evidence>
<dbReference type="AlphaFoldDB" id="A0AAQ3ASU9"/>
<evidence type="ECO:0000313" key="2">
    <source>
        <dbReference type="Proteomes" id="UP001222683"/>
    </source>
</evidence>
<reference evidence="1" key="1">
    <citation type="submission" date="2023-02" db="EMBL/GenBank/DDBJ databases">
        <title>Complete genome sequence of Lactobacillus ruminis CACC888 isolated from Pig feces.</title>
        <authorList>
            <person name="Park S."/>
            <person name="Park M.A."/>
            <person name="Kim D.-H."/>
            <person name="Kim Y."/>
        </authorList>
    </citation>
    <scope>NUCLEOTIDE SEQUENCE</scope>
    <source>
        <strain evidence="1">CACC888</strain>
    </source>
</reference>
<name>A0AAQ3ASU9_9LACO</name>
<sequence length="45" mass="5326">MKKDTLIQQNFLQKRTLSFRYLKFLLASYRQGQASLTKVKEFAAD</sequence>
<dbReference type="EMBL" id="CP117692">
    <property type="protein sequence ID" value="WDC81165.1"/>
    <property type="molecule type" value="Genomic_DNA"/>
</dbReference>
<proteinExistence type="predicted"/>
<organism evidence="1 2">
    <name type="scientific">Ligilactobacillus ruminis</name>
    <dbReference type="NCBI Taxonomy" id="1623"/>
    <lineage>
        <taxon>Bacteria</taxon>
        <taxon>Bacillati</taxon>
        <taxon>Bacillota</taxon>
        <taxon>Bacilli</taxon>
        <taxon>Lactobacillales</taxon>
        <taxon>Lactobacillaceae</taxon>
        <taxon>Ligilactobacillus</taxon>
    </lineage>
</organism>
<gene>
    <name evidence="1" type="ORF">PSR59_05495</name>
</gene>
<dbReference type="RefSeq" id="WP_273744555.1">
    <property type="nucleotide sequence ID" value="NZ_CP117692.1"/>
</dbReference>
<dbReference type="Proteomes" id="UP001222683">
    <property type="component" value="Chromosome"/>
</dbReference>
<protein>
    <submittedName>
        <fullName evidence="1">Uncharacterized protein</fullName>
    </submittedName>
</protein>